<dbReference type="PANTHER" id="PTHR45792">
    <property type="entry name" value="DIACYLGLYCEROL LIPASE HOMOLOG-RELATED"/>
    <property type="match status" value="1"/>
</dbReference>
<feature type="compositionally biased region" description="Polar residues" evidence="15">
    <location>
        <begin position="266"/>
        <end position="284"/>
    </location>
</feature>
<reference evidence="17 18" key="1">
    <citation type="submission" date="2016-07" db="EMBL/GenBank/DDBJ databases">
        <title>Pervasive Adenine N6-methylation of Active Genes in Fungi.</title>
        <authorList>
            <consortium name="DOE Joint Genome Institute"/>
            <person name="Mondo S.J."/>
            <person name="Dannebaum R.O."/>
            <person name="Kuo R.C."/>
            <person name="Labutti K."/>
            <person name="Haridas S."/>
            <person name="Kuo A."/>
            <person name="Salamov A."/>
            <person name="Ahrendt S.R."/>
            <person name="Lipzen A."/>
            <person name="Sullivan W."/>
            <person name="Andreopoulos W.B."/>
            <person name="Clum A."/>
            <person name="Lindquist E."/>
            <person name="Daum C."/>
            <person name="Ramamoorthy G.K."/>
            <person name="Gryganskyi A."/>
            <person name="Culley D."/>
            <person name="Magnuson J.K."/>
            <person name="James T.Y."/>
            <person name="O'Malley M.A."/>
            <person name="Stajich J.E."/>
            <person name="Spatafora J.W."/>
            <person name="Visel A."/>
            <person name="Grigoriev I.V."/>
        </authorList>
    </citation>
    <scope>NUCLEOTIDE SEQUENCE [LARGE SCALE GENOMIC DNA]</scope>
    <source>
        <strain evidence="17 18">JEL800</strain>
    </source>
</reference>
<keyword evidence="10" id="KW-1133">Transmembrane helix</keyword>
<evidence type="ECO:0000313" key="18">
    <source>
        <dbReference type="Proteomes" id="UP000193642"/>
    </source>
</evidence>
<dbReference type="EMBL" id="MCGO01000013">
    <property type="protein sequence ID" value="ORY47910.1"/>
    <property type="molecule type" value="Genomic_DNA"/>
</dbReference>
<evidence type="ECO:0000259" key="16">
    <source>
        <dbReference type="Pfam" id="PF01764"/>
    </source>
</evidence>
<dbReference type="InterPro" id="IPR029058">
    <property type="entry name" value="AB_hydrolase_fold"/>
</dbReference>
<evidence type="ECO:0000256" key="5">
    <source>
        <dbReference type="ARBA" id="ARBA00022692"/>
    </source>
</evidence>
<feature type="domain" description="Fungal lipase-type" evidence="16">
    <location>
        <begin position="519"/>
        <end position="650"/>
    </location>
</feature>
<comment type="catalytic activity">
    <reaction evidence="13">
        <text>a 1,2-diacyl-sn-glycerol + H2O = a 2-acylglycerol + a fatty acid + H(+)</text>
        <dbReference type="Rhea" id="RHEA:33275"/>
        <dbReference type="ChEBI" id="CHEBI:15377"/>
        <dbReference type="ChEBI" id="CHEBI:15378"/>
        <dbReference type="ChEBI" id="CHEBI:17389"/>
        <dbReference type="ChEBI" id="CHEBI:17815"/>
        <dbReference type="ChEBI" id="CHEBI:28868"/>
        <dbReference type="EC" id="3.1.1.116"/>
    </reaction>
    <physiologicalReaction direction="left-to-right" evidence="13">
        <dbReference type="Rhea" id="RHEA:33276"/>
    </physiologicalReaction>
</comment>
<keyword evidence="3" id="KW-1003">Cell membrane</keyword>
<organism evidence="17 18">
    <name type="scientific">Rhizoclosmatium globosum</name>
    <dbReference type="NCBI Taxonomy" id="329046"/>
    <lineage>
        <taxon>Eukaryota</taxon>
        <taxon>Fungi</taxon>
        <taxon>Fungi incertae sedis</taxon>
        <taxon>Chytridiomycota</taxon>
        <taxon>Chytridiomycota incertae sedis</taxon>
        <taxon>Chytridiomycetes</taxon>
        <taxon>Chytridiales</taxon>
        <taxon>Chytriomycetaceae</taxon>
        <taxon>Rhizoclosmatium</taxon>
    </lineage>
</organism>
<sequence length="796" mass="88798">MRIQVESVEGALSERIEVRVKLRSATKDVFVGESADFVVTFHTHLFDVIKVDVFRATSPITKKHLGRGRLDFSQMPDWHFGKYKVEVDLGGRKKGRRKNTLMKDNNHHQQQQQMSVLLSIAFEPLVSESELLSLQMDPSVLEGEAGLTEAELQNLFLQRANLETALSDEYDEEEDIESDSVDTHSDSRSREHYTQQNPPLHIPRSISPEKVTDLTDIHGSPAVTIQTLPSTRSHFIQPANFHQVYNSVMSPSSSASWEGGLATSPYRQGSVETATSPTRTNTAPLESGGNIAKRSSILDMLRISSFPILRKSSEHVGSSTVTSPTPQDAILPQTQAFSTSPTPTTSIPSTPTPSTPLPGTTQTLPKSKSLTLPKLRNPLIKPETHLNLEEVKSLTKSFFKTNFDMPLPRLLKTLSFLYKFENGEPIPRTGEFVKDVEVLKGARRFMDYSLVAYGAVMSSFCTPEAISPMKGLRPRADERTAAEYLGIPDDAILYWDHSKRSLSSTRYFIAWDAGLKAVVVSVQGTMSGSQVVTDLNAEYFPFGEGAAHVGMLRAAQGIVDLHFGEVKGWIEGFGAGAVYCTGHSLGAGVAVLVAMLLEERKEELFEGREGVVKASVFACPGVVTRPLAERCVGFVDTYIMENDIVPRISYGTMYAFKEMLLEAADIMDEKMDEDEAFTILETKRAEILVKHSDKLGMCPGTIYHIYKTVRKIPRRHYTRHGIEKQPLFQEAFQTMPLPASEKPEVPHYVLEKGKAEHFQYLAPRRHLLNHHMPWQYLKCVRGALEWLEKEGENGAE</sequence>
<evidence type="ECO:0000256" key="12">
    <source>
        <dbReference type="ARBA" id="ARBA00023136"/>
    </source>
</evidence>
<evidence type="ECO:0000313" key="17">
    <source>
        <dbReference type="EMBL" id="ORY47910.1"/>
    </source>
</evidence>
<keyword evidence="7" id="KW-0378">Hydrolase</keyword>
<dbReference type="OrthoDB" id="438440at2759"/>
<feature type="region of interest" description="Disordered" evidence="15">
    <location>
        <begin position="167"/>
        <end position="206"/>
    </location>
</feature>
<dbReference type="CDD" id="cd00519">
    <property type="entry name" value="Lipase_3"/>
    <property type="match status" value="1"/>
</dbReference>
<protein>
    <recommendedName>
        <fullName evidence="14">sn-1-specific diacylglycerol lipase</fullName>
        <ecNumber evidence="14">3.1.1.116</ecNumber>
    </recommendedName>
</protein>
<dbReference type="Pfam" id="PF01764">
    <property type="entry name" value="Lipase_3"/>
    <property type="match status" value="1"/>
</dbReference>
<evidence type="ECO:0000256" key="7">
    <source>
        <dbReference type="ARBA" id="ARBA00022801"/>
    </source>
</evidence>
<name>A0A1Y2CLM6_9FUNG</name>
<evidence type="ECO:0000256" key="15">
    <source>
        <dbReference type="SAM" id="MobiDB-lite"/>
    </source>
</evidence>
<gene>
    <name evidence="17" type="ORF">BCR33DRAFT_714958</name>
</gene>
<keyword evidence="5" id="KW-0812">Transmembrane</keyword>
<feature type="region of interest" description="Disordered" evidence="15">
    <location>
        <begin position="313"/>
        <end position="372"/>
    </location>
</feature>
<keyword evidence="12" id="KW-0472">Membrane</keyword>
<dbReference type="SUPFAM" id="SSF53474">
    <property type="entry name" value="alpha/beta-Hydrolases"/>
    <property type="match status" value="1"/>
</dbReference>
<keyword evidence="8" id="KW-0106">Calcium</keyword>
<dbReference type="Gene3D" id="3.40.50.1820">
    <property type="entry name" value="alpha/beta hydrolase"/>
    <property type="match status" value="1"/>
</dbReference>
<evidence type="ECO:0000256" key="2">
    <source>
        <dbReference type="ARBA" id="ARBA00004651"/>
    </source>
</evidence>
<dbReference type="InterPro" id="IPR052214">
    <property type="entry name" value="DAG_Lipase-Related"/>
</dbReference>
<feature type="compositionally biased region" description="Acidic residues" evidence="15">
    <location>
        <begin position="167"/>
        <end position="180"/>
    </location>
</feature>
<keyword evidence="9" id="KW-0442">Lipid degradation</keyword>
<dbReference type="AlphaFoldDB" id="A0A1Y2CLM6"/>
<comment type="subcellular location">
    <subcellularLocation>
        <location evidence="2">Cell membrane</location>
        <topology evidence="2">Multi-pass membrane protein</topology>
    </subcellularLocation>
</comment>
<feature type="compositionally biased region" description="Low complexity" evidence="15">
    <location>
        <begin position="357"/>
        <end position="372"/>
    </location>
</feature>
<keyword evidence="6" id="KW-0479">Metal-binding</keyword>
<dbReference type="Proteomes" id="UP000193642">
    <property type="component" value="Unassembled WGS sequence"/>
</dbReference>
<comment type="caution">
    <text evidence="17">The sequence shown here is derived from an EMBL/GenBank/DDBJ whole genome shotgun (WGS) entry which is preliminary data.</text>
</comment>
<keyword evidence="11" id="KW-0443">Lipid metabolism</keyword>
<dbReference type="PANTHER" id="PTHR45792:SF8">
    <property type="entry name" value="DIACYLGLYCEROL LIPASE-ALPHA"/>
    <property type="match status" value="1"/>
</dbReference>
<evidence type="ECO:0000256" key="6">
    <source>
        <dbReference type="ARBA" id="ARBA00022723"/>
    </source>
</evidence>
<keyword evidence="18" id="KW-1185">Reference proteome</keyword>
<keyword evidence="4" id="KW-0597">Phosphoprotein</keyword>
<dbReference type="GO" id="GO:0016298">
    <property type="term" value="F:lipase activity"/>
    <property type="evidence" value="ECO:0007669"/>
    <property type="project" value="TreeGrafter"/>
</dbReference>
<evidence type="ECO:0000256" key="3">
    <source>
        <dbReference type="ARBA" id="ARBA00022475"/>
    </source>
</evidence>
<evidence type="ECO:0000256" key="4">
    <source>
        <dbReference type="ARBA" id="ARBA00022553"/>
    </source>
</evidence>
<feature type="compositionally biased region" description="Low complexity" evidence="15">
    <location>
        <begin position="332"/>
        <end position="349"/>
    </location>
</feature>
<dbReference type="GO" id="GO:0046872">
    <property type="term" value="F:metal ion binding"/>
    <property type="evidence" value="ECO:0007669"/>
    <property type="project" value="UniProtKB-KW"/>
</dbReference>
<dbReference type="GO" id="GO:0016042">
    <property type="term" value="P:lipid catabolic process"/>
    <property type="evidence" value="ECO:0007669"/>
    <property type="project" value="UniProtKB-KW"/>
</dbReference>
<evidence type="ECO:0000256" key="14">
    <source>
        <dbReference type="ARBA" id="ARBA00026104"/>
    </source>
</evidence>
<evidence type="ECO:0000256" key="1">
    <source>
        <dbReference type="ARBA" id="ARBA00001913"/>
    </source>
</evidence>
<dbReference type="EC" id="3.1.1.116" evidence="14"/>
<evidence type="ECO:0000256" key="9">
    <source>
        <dbReference type="ARBA" id="ARBA00022963"/>
    </source>
</evidence>
<feature type="compositionally biased region" description="Polar residues" evidence="15">
    <location>
        <begin position="315"/>
        <end position="326"/>
    </location>
</feature>
<feature type="region of interest" description="Disordered" evidence="15">
    <location>
        <begin position="266"/>
        <end position="288"/>
    </location>
</feature>
<evidence type="ECO:0000256" key="13">
    <source>
        <dbReference type="ARBA" id="ARBA00024531"/>
    </source>
</evidence>
<evidence type="ECO:0000256" key="10">
    <source>
        <dbReference type="ARBA" id="ARBA00022989"/>
    </source>
</evidence>
<comment type="cofactor">
    <cofactor evidence="1">
        <name>Ca(2+)</name>
        <dbReference type="ChEBI" id="CHEBI:29108"/>
    </cofactor>
</comment>
<evidence type="ECO:0000256" key="8">
    <source>
        <dbReference type="ARBA" id="ARBA00022837"/>
    </source>
</evidence>
<evidence type="ECO:0000256" key="11">
    <source>
        <dbReference type="ARBA" id="ARBA00023098"/>
    </source>
</evidence>
<feature type="compositionally biased region" description="Basic and acidic residues" evidence="15">
    <location>
        <begin position="181"/>
        <end position="193"/>
    </location>
</feature>
<proteinExistence type="predicted"/>
<accession>A0A1Y2CLM6</accession>
<dbReference type="GO" id="GO:0005886">
    <property type="term" value="C:plasma membrane"/>
    <property type="evidence" value="ECO:0007669"/>
    <property type="project" value="UniProtKB-SubCell"/>
</dbReference>
<dbReference type="InterPro" id="IPR002921">
    <property type="entry name" value="Fungal_lipase-type"/>
</dbReference>